<feature type="compositionally biased region" description="Polar residues" evidence="1">
    <location>
        <begin position="55"/>
        <end position="64"/>
    </location>
</feature>
<dbReference type="EMBL" id="WNYA01019808">
    <property type="protein sequence ID" value="KAG8538608.1"/>
    <property type="molecule type" value="Genomic_DNA"/>
</dbReference>
<evidence type="ECO:0000313" key="3">
    <source>
        <dbReference type="Proteomes" id="UP000824782"/>
    </source>
</evidence>
<sequence>MFLNRRHIIVCSKGKNRSRIGSNFLRIVFFFLYSLSHCPTERRPSKSLKKREITKTTSDGKLTNKNITSEDQKVLMEGHESWGKMTMLFSSPSKFLLE</sequence>
<feature type="compositionally biased region" description="Basic and acidic residues" evidence="1">
    <location>
        <begin position="41"/>
        <end position="54"/>
    </location>
</feature>
<comment type="caution">
    <text evidence="2">The sequence shown here is derived from an EMBL/GenBank/DDBJ whole genome shotgun (WGS) entry which is preliminary data.</text>
</comment>
<evidence type="ECO:0000313" key="2">
    <source>
        <dbReference type="EMBL" id="KAG8538608.1"/>
    </source>
</evidence>
<dbReference type="Proteomes" id="UP000824782">
    <property type="component" value="Unassembled WGS sequence"/>
</dbReference>
<organism evidence="2 3">
    <name type="scientific">Engystomops pustulosus</name>
    <name type="common">Tungara frog</name>
    <name type="synonym">Physalaemus pustulosus</name>
    <dbReference type="NCBI Taxonomy" id="76066"/>
    <lineage>
        <taxon>Eukaryota</taxon>
        <taxon>Metazoa</taxon>
        <taxon>Chordata</taxon>
        <taxon>Craniata</taxon>
        <taxon>Vertebrata</taxon>
        <taxon>Euteleostomi</taxon>
        <taxon>Amphibia</taxon>
        <taxon>Batrachia</taxon>
        <taxon>Anura</taxon>
        <taxon>Neobatrachia</taxon>
        <taxon>Hyloidea</taxon>
        <taxon>Leptodactylidae</taxon>
        <taxon>Leiuperinae</taxon>
        <taxon>Engystomops</taxon>
    </lineage>
</organism>
<name>A0AAV6YR99_ENGPU</name>
<gene>
    <name evidence="2" type="ORF">GDO81_022347</name>
</gene>
<protein>
    <submittedName>
        <fullName evidence="2">Uncharacterized protein</fullName>
    </submittedName>
</protein>
<dbReference type="AlphaFoldDB" id="A0AAV6YR99"/>
<feature type="region of interest" description="Disordered" evidence="1">
    <location>
        <begin position="41"/>
        <end position="64"/>
    </location>
</feature>
<evidence type="ECO:0000256" key="1">
    <source>
        <dbReference type="SAM" id="MobiDB-lite"/>
    </source>
</evidence>
<accession>A0AAV6YR99</accession>
<reference evidence="2" key="1">
    <citation type="thesis" date="2020" institute="ProQuest LLC" country="789 East Eisenhower Parkway, Ann Arbor, MI, USA">
        <title>Comparative Genomics and Chromosome Evolution.</title>
        <authorList>
            <person name="Mudd A.B."/>
        </authorList>
    </citation>
    <scope>NUCLEOTIDE SEQUENCE</scope>
    <source>
        <strain evidence="2">237g6f4</strain>
        <tissue evidence="2">Blood</tissue>
    </source>
</reference>
<keyword evidence="3" id="KW-1185">Reference proteome</keyword>
<proteinExistence type="predicted"/>